<evidence type="ECO:0000256" key="2">
    <source>
        <dbReference type="SAM" id="Phobius"/>
    </source>
</evidence>
<dbReference type="AlphaFoldDB" id="A0A5B9R164"/>
<reference evidence="3 4" key="1">
    <citation type="submission" date="2019-08" db="EMBL/GenBank/DDBJ databases">
        <title>Deep-cultivation of Planctomycetes and their phenomic and genomic characterization uncovers novel biology.</title>
        <authorList>
            <person name="Wiegand S."/>
            <person name="Jogler M."/>
            <person name="Boedeker C."/>
            <person name="Pinto D."/>
            <person name="Vollmers J."/>
            <person name="Rivas-Marin E."/>
            <person name="Kohn T."/>
            <person name="Peeters S.H."/>
            <person name="Heuer A."/>
            <person name="Rast P."/>
            <person name="Oberbeckmann S."/>
            <person name="Bunk B."/>
            <person name="Jeske O."/>
            <person name="Meyerdierks A."/>
            <person name="Storesund J.E."/>
            <person name="Kallscheuer N."/>
            <person name="Luecker S."/>
            <person name="Lage O.M."/>
            <person name="Pohl T."/>
            <person name="Merkel B.J."/>
            <person name="Hornburger P."/>
            <person name="Mueller R.-W."/>
            <person name="Bruemmer F."/>
            <person name="Labrenz M."/>
            <person name="Spormann A.M."/>
            <person name="Op den Camp H."/>
            <person name="Overmann J."/>
            <person name="Amann R."/>
            <person name="Jetten M.S.M."/>
            <person name="Mascher T."/>
            <person name="Medema M.H."/>
            <person name="Devos D.P."/>
            <person name="Kaster A.-K."/>
            <person name="Ovreas L."/>
            <person name="Rohde M."/>
            <person name="Galperin M.Y."/>
            <person name="Jogler C."/>
        </authorList>
    </citation>
    <scope>NUCLEOTIDE SEQUENCE [LARGE SCALE GENOMIC DNA]</scope>
    <source>
        <strain evidence="3 4">UC8</strain>
    </source>
</reference>
<evidence type="ECO:0008006" key="5">
    <source>
        <dbReference type="Google" id="ProtNLM"/>
    </source>
</evidence>
<dbReference type="InterPro" id="IPR021215">
    <property type="entry name" value="DUF2752"/>
</dbReference>
<keyword evidence="2" id="KW-0472">Membrane</keyword>
<protein>
    <recommendedName>
        <fullName evidence="5">DUF2752 domain-containing protein</fullName>
    </recommendedName>
</protein>
<feature type="transmembrane region" description="Helical" evidence="2">
    <location>
        <begin position="156"/>
        <end position="176"/>
    </location>
</feature>
<keyword evidence="2" id="KW-0812">Transmembrane</keyword>
<evidence type="ECO:0000256" key="1">
    <source>
        <dbReference type="SAM" id="MobiDB-lite"/>
    </source>
</evidence>
<feature type="transmembrane region" description="Helical" evidence="2">
    <location>
        <begin position="50"/>
        <end position="69"/>
    </location>
</feature>
<evidence type="ECO:0000313" key="4">
    <source>
        <dbReference type="Proteomes" id="UP000325286"/>
    </source>
</evidence>
<organism evidence="3 4">
    <name type="scientific">Roseimaritima ulvae</name>
    <dbReference type="NCBI Taxonomy" id="980254"/>
    <lineage>
        <taxon>Bacteria</taxon>
        <taxon>Pseudomonadati</taxon>
        <taxon>Planctomycetota</taxon>
        <taxon>Planctomycetia</taxon>
        <taxon>Pirellulales</taxon>
        <taxon>Pirellulaceae</taxon>
        <taxon>Roseimaritima</taxon>
    </lineage>
</organism>
<keyword evidence="4" id="KW-1185">Reference proteome</keyword>
<dbReference type="Proteomes" id="UP000325286">
    <property type="component" value="Chromosome"/>
</dbReference>
<dbReference type="RefSeq" id="WP_068140076.1">
    <property type="nucleotide sequence ID" value="NZ_CP042914.1"/>
</dbReference>
<dbReference type="EMBL" id="CP042914">
    <property type="protein sequence ID" value="QEG40053.1"/>
    <property type="molecule type" value="Genomic_DNA"/>
</dbReference>
<accession>A0A5B9R164</accession>
<proteinExistence type="predicted"/>
<keyword evidence="2" id="KW-1133">Transmembrane helix</keyword>
<feature type="compositionally biased region" description="Pro residues" evidence="1">
    <location>
        <begin position="7"/>
        <end position="27"/>
    </location>
</feature>
<dbReference type="Pfam" id="PF10825">
    <property type="entry name" value="DUF2752"/>
    <property type="match status" value="1"/>
</dbReference>
<gene>
    <name evidence="3" type="ORF">UC8_20570</name>
</gene>
<dbReference type="KEGG" id="rul:UC8_20570"/>
<feature type="region of interest" description="Disordered" evidence="1">
    <location>
        <begin position="1"/>
        <end position="41"/>
    </location>
</feature>
<feature type="transmembrane region" description="Helical" evidence="2">
    <location>
        <begin position="124"/>
        <end position="144"/>
    </location>
</feature>
<name>A0A5B9R164_9BACT</name>
<evidence type="ECO:0000313" key="3">
    <source>
        <dbReference type="EMBL" id="QEG40053.1"/>
    </source>
</evidence>
<sequence length="186" mass="19693">MTMTPPLTTPDPTPAPATPAPATPAPTLPGKTTPPAEPVPGTSVMTGSTVIAWLVGLTAVVAAAAMLRFEAPRTVLLPWSDVALPESCGAQRMLGIDCPGCGLTRSFILTAHGRLGDAFQMHPAGTLAFIVLTLIIPLRLWQGYRVAIGRPPRSTVMAEVWVLLSLLVLSFVWWGIKLVSQPPWLS</sequence>